<evidence type="ECO:0000313" key="1">
    <source>
        <dbReference type="EMBL" id="PFX32892.1"/>
    </source>
</evidence>
<keyword evidence="2" id="KW-1185">Reference proteome</keyword>
<evidence type="ECO:0000313" key="2">
    <source>
        <dbReference type="Proteomes" id="UP000225706"/>
    </source>
</evidence>
<protein>
    <submittedName>
        <fullName evidence="1">Uncharacterized protein</fullName>
    </submittedName>
</protein>
<dbReference type="Proteomes" id="UP000225706">
    <property type="component" value="Unassembled WGS sequence"/>
</dbReference>
<dbReference type="EMBL" id="LSMT01000017">
    <property type="protein sequence ID" value="PFX32892.1"/>
    <property type="molecule type" value="Genomic_DNA"/>
</dbReference>
<sequence length="145" mass="15247">MPADRIFKGMFLELNYKERDGDSESEIKVPDQTPGAFRLRLVFELVYPNSPTQLTSEYKNSQMVSFMKYVVVLAMFIQITQSGPLAYGICQTGCNAVWVACVAAAGGVAGVSTGGIGVPAAILACNAAQGTCMAACVAAGLLPTL</sequence>
<dbReference type="PANTHER" id="PTHR37475:SF1">
    <property type="entry name" value="ZYGOTE-SPECIFIC PROTEIN"/>
    <property type="match status" value="1"/>
</dbReference>
<reference evidence="2" key="1">
    <citation type="journal article" date="2017" name="bioRxiv">
        <title>Comparative analysis of the genomes of Stylophora pistillata and Acropora digitifera provides evidence for extensive differences between species of corals.</title>
        <authorList>
            <person name="Voolstra C.R."/>
            <person name="Li Y."/>
            <person name="Liew Y.J."/>
            <person name="Baumgarten S."/>
            <person name="Zoccola D."/>
            <person name="Flot J.-F."/>
            <person name="Tambutte S."/>
            <person name="Allemand D."/>
            <person name="Aranda M."/>
        </authorList>
    </citation>
    <scope>NUCLEOTIDE SEQUENCE [LARGE SCALE GENOMIC DNA]</scope>
</reference>
<name>A0A2B4SWE4_STYPI</name>
<organism evidence="1 2">
    <name type="scientific">Stylophora pistillata</name>
    <name type="common">Smooth cauliflower coral</name>
    <dbReference type="NCBI Taxonomy" id="50429"/>
    <lineage>
        <taxon>Eukaryota</taxon>
        <taxon>Metazoa</taxon>
        <taxon>Cnidaria</taxon>
        <taxon>Anthozoa</taxon>
        <taxon>Hexacorallia</taxon>
        <taxon>Scleractinia</taxon>
        <taxon>Astrocoeniina</taxon>
        <taxon>Pocilloporidae</taxon>
        <taxon>Stylophora</taxon>
    </lineage>
</organism>
<comment type="caution">
    <text evidence="1">The sequence shown here is derived from an EMBL/GenBank/DDBJ whole genome shotgun (WGS) entry which is preliminary data.</text>
</comment>
<dbReference type="AlphaFoldDB" id="A0A2B4SWE4"/>
<gene>
    <name evidence="1" type="ORF">AWC38_SpisGene2161</name>
</gene>
<dbReference type="PANTHER" id="PTHR37475">
    <property type="entry name" value="ZYGOTE-SPECIFIC CLASS V COPY B GENE PROTEIN"/>
    <property type="match status" value="1"/>
</dbReference>
<proteinExistence type="predicted"/>
<accession>A0A2B4SWE4</accession>
<dbReference type="STRING" id="50429.A0A2B4SWE4"/>